<organism evidence="4 5">
    <name type="scientific">Pilimelia columellifera subsp. columellifera</name>
    <dbReference type="NCBI Taxonomy" id="706583"/>
    <lineage>
        <taxon>Bacteria</taxon>
        <taxon>Bacillati</taxon>
        <taxon>Actinomycetota</taxon>
        <taxon>Actinomycetes</taxon>
        <taxon>Micromonosporales</taxon>
        <taxon>Micromonosporaceae</taxon>
        <taxon>Pilimelia</taxon>
    </lineage>
</organism>
<keyword evidence="3" id="KW-0170">Cobalt</keyword>
<evidence type="ECO:0000313" key="5">
    <source>
        <dbReference type="Proteomes" id="UP001499978"/>
    </source>
</evidence>
<evidence type="ECO:0000313" key="4">
    <source>
        <dbReference type="EMBL" id="GAA2531315.1"/>
    </source>
</evidence>
<evidence type="ECO:0000256" key="3">
    <source>
        <dbReference type="ARBA" id="ARBA00023285"/>
    </source>
</evidence>
<dbReference type="Proteomes" id="UP001499978">
    <property type="component" value="Unassembled WGS sequence"/>
</dbReference>
<protein>
    <submittedName>
        <fullName evidence="4">Methylaspartate mutase</fullName>
    </submittedName>
</protein>
<name>A0ABN3NRE7_9ACTN</name>
<dbReference type="InterPro" id="IPR006396">
    <property type="entry name" value="Glu_mut_E"/>
</dbReference>
<comment type="caution">
    <text evidence="4">The sequence shown here is derived from an EMBL/GenBank/DDBJ whole genome shotgun (WGS) entry which is preliminary data.</text>
</comment>
<proteinExistence type="predicted"/>
<dbReference type="Gene3D" id="3.20.20.240">
    <property type="entry name" value="Methylmalonyl-CoA mutase"/>
    <property type="match status" value="1"/>
</dbReference>
<evidence type="ECO:0000256" key="1">
    <source>
        <dbReference type="ARBA" id="ARBA00022628"/>
    </source>
</evidence>
<sequence length="461" mass="49607">MADWSALELSASVAEQLPDWSGAVAHLHDRPGPRTVDILRAADRAGVPAIQPRCGVGGHREMITLLQELEKSHPAVLSVTIDSYTRLRQFDTAASLLAEDAGRLNGYPLVAHGWRRGRELADAVSVPLEIRHGSPDGRELFATALAAGITSFEGGGIGYNLPYCKDVPLDESLRTWRQIDATCGALAKDGVIVDRELFGTLTAVLMPPSLCIAITLLEAIAAAKEGVRCISIAYPQGGEIYQDVAALRAIRTLAQRYVGSGVEVFPVLHQFMGVFPTDPAWASGLILHGSLTARLGGAAKVVNKTEHEAHGVPDAVTNGRGIRTTAVGVSQLFDFVQLSEERVEQELSWIEEEVRELIKPVLAEPDLLAGICAAFSTGRLDLPFSASVHAHSRVVPRRDAGGAIRYADPGLLSLSSATRRRHGQLLSTRATSAPDRPEADELSIAIQDIFYFANREPAHRP</sequence>
<dbReference type="SUPFAM" id="SSF51703">
    <property type="entry name" value="Cobalamin (vitamin B12)-dependent enzymes"/>
    <property type="match status" value="1"/>
</dbReference>
<keyword evidence="5" id="KW-1185">Reference proteome</keyword>
<keyword evidence="2" id="KW-0413">Isomerase</keyword>
<dbReference type="InterPro" id="IPR016176">
    <property type="entry name" value="Cbl-dep_enz_cat"/>
</dbReference>
<dbReference type="EMBL" id="BAAARY010000025">
    <property type="protein sequence ID" value="GAA2531315.1"/>
    <property type="molecule type" value="Genomic_DNA"/>
</dbReference>
<evidence type="ECO:0000256" key="2">
    <source>
        <dbReference type="ARBA" id="ARBA00023235"/>
    </source>
</evidence>
<dbReference type="Gene3D" id="3.90.970.10">
    <property type="match status" value="1"/>
</dbReference>
<reference evidence="4 5" key="1">
    <citation type="journal article" date="2019" name="Int. J. Syst. Evol. Microbiol.">
        <title>The Global Catalogue of Microorganisms (GCM) 10K type strain sequencing project: providing services to taxonomists for standard genome sequencing and annotation.</title>
        <authorList>
            <consortium name="The Broad Institute Genomics Platform"/>
            <consortium name="The Broad Institute Genome Sequencing Center for Infectious Disease"/>
            <person name="Wu L."/>
            <person name="Ma J."/>
        </authorList>
    </citation>
    <scope>NUCLEOTIDE SEQUENCE [LARGE SCALE GENOMIC DNA]</scope>
    <source>
        <strain evidence="4 5">JCM 3367</strain>
    </source>
</reference>
<keyword evidence="1" id="KW-0846">Cobalamin</keyword>
<accession>A0ABN3NRE7</accession>
<dbReference type="InterPro" id="IPR014714">
    <property type="entry name" value="Glu_mut_E_C_dom_sf"/>
</dbReference>
<dbReference type="PIRSF" id="PIRSF001495">
    <property type="entry name" value="Met_asp_mut_epsi"/>
    <property type="match status" value="1"/>
</dbReference>
<gene>
    <name evidence="4" type="ORF">GCM10010201_33570</name>
</gene>
<dbReference type="RefSeq" id="WP_344174225.1">
    <property type="nucleotide sequence ID" value="NZ_BAAARY010000025.1"/>
</dbReference>
<dbReference type="Pfam" id="PF06368">
    <property type="entry name" value="Met_asp_mut_E"/>
    <property type="match status" value="1"/>
</dbReference>